<accession>A0A1D8JDB8</accession>
<dbReference type="KEGG" id="surl:BI350_03190"/>
<dbReference type="Pfam" id="PF22564">
    <property type="entry name" value="HAAS"/>
    <property type="match status" value="1"/>
</dbReference>
<proteinExistence type="predicted"/>
<name>A0A1D8JDB8_9BACL</name>
<feature type="transmembrane region" description="Helical" evidence="1">
    <location>
        <begin position="306"/>
        <end position="327"/>
    </location>
</feature>
<feature type="transmembrane region" description="Helical" evidence="1">
    <location>
        <begin position="228"/>
        <end position="248"/>
    </location>
</feature>
<keyword evidence="3" id="KW-1185">Reference proteome</keyword>
<evidence type="ECO:0000313" key="3">
    <source>
        <dbReference type="Proteomes" id="UP000185746"/>
    </source>
</evidence>
<feature type="transmembrane region" description="Helical" evidence="1">
    <location>
        <begin position="83"/>
        <end position="104"/>
    </location>
</feature>
<dbReference type="EMBL" id="CP017560">
    <property type="protein sequence ID" value="AOV06696.1"/>
    <property type="molecule type" value="Genomic_DNA"/>
</dbReference>
<protein>
    <submittedName>
        <fullName evidence="2">Uncharacterized protein</fullName>
    </submittedName>
</protein>
<keyword evidence="1" id="KW-0472">Membrane</keyword>
<feature type="transmembrane region" description="Helical" evidence="1">
    <location>
        <begin position="184"/>
        <end position="201"/>
    </location>
</feature>
<dbReference type="RefSeq" id="WP_075526810.1">
    <property type="nucleotide sequence ID" value="NZ_CP017560.1"/>
</dbReference>
<dbReference type="AlphaFoldDB" id="A0A1D8JDB8"/>
<sequence length="337" mass="38631">MNLIEAYVYEVTRRLPEKSRDDIALELRSTIEDMLPDDYTENDIMEALSELGDPAELTASYRDTPNFLIGPKIYDTYMRTLKIIVPWAIFITILVYIVESIVLFSGEQNILTLIINGLGMIIANIITVLIQTLFWVTIVFIVIERFGLDSNTETLTNFGIKWTPEDLKQVQVIPKKKVISKGEVIFGIIWTVIWVPLYFNAERLVGIYRSIDGNDLQMIMPIFDQTVLLSYWPIILPFALLEIGLGIYKWKTKQWTKKLVTINAIIKVLSAIAFIVIASNPNLINEAVVPYMANLLEISLSSVQNMMYWAFWTIIVTVIVTSAIEVYDSYRKAKIRL</sequence>
<evidence type="ECO:0000313" key="2">
    <source>
        <dbReference type="EMBL" id="AOV06696.1"/>
    </source>
</evidence>
<organism evidence="2 3">
    <name type="scientific">Sporosarcina ureilytica</name>
    <dbReference type="NCBI Taxonomy" id="298596"/>
    <lineage>
        <taxon>Bacteria</taxon>
        <taxon>Bacillati</taxon>
        <taxon>Bacillota</taxon>
        <taxon>Bacilli</taxon>
        <taxon>Bacillales</taxon>
        <taxon>Caryophanaceae</taxon>
        <taxon>Sporosarcina</taxon>
    </lineage>
</organism>
<keyword evidence="1" id="KW-1133">Transmembrane helix</keyword>
<dbReference type="Proteomes" id="UP000185746">
    <property type="component" value="Chromosome"/>
</dbReference>
<feature type="transmembrane region" description="Helical" evidence="1">
    <location>
        <begin position="110"/>
        <end position="143"/>
    </location>
</feature>
<gene>
    <name evidence="2" type="ORF">BI350_03190</name>
</gene>
<evidence type="ECO:0000256" key="1">
    <source>
        <dbReference type="SAM" id="Phobius"/>
    </source>
</evidence>
<reference evidence="2 3" key="1">
    <citation type="submission" date="2016-09" db="EMBL/GenBank/DDBJ databases">
        <title>Complete genome sequence of the Lysinibacillus sphaericus LMG 22257, a specie of Bacillus with ureolytic activity that can effectively biodeposit calcium carbonate.</title>
        <authorList>
            <person name="Yan W."/>
        </authorList>
    </citation>
    <scope>NUCLEOTIDE SEQUENCE [LARGE SCALE GENOMIC DNA]</scope>
    <source>
        <strain evidence="2 3">LMG 22257</strain>
    </source>
</reference>
<keyword evidence="1" id="KW-0812">Transmembrane</keyword>